<feature type="region of interest" description="Disordered" evidence="1">
    <location>
        <begin position="124"/>
        <end position="147"/>
    </location>
</feature>
<evidence type="ECO:0008006" key="7">
    <source>
        <dbReference type="Google" id="ProtNLM"/>
    </source>
</evidence>
<gene>
    <name evidence="5" type="ORF">OHK93_001613</name>
</gene>
<sequence length="621" mass="70320">MGRPKKNEELFLTRKEEIRDLYITQKHTLEEVKEHFRQQGFDASTRSYQIRFKEWGFPLKRVSLPALPALHDRVKELWEKNYSQNAMLETLQGEGHVVTHRQLSRIRSKYGCLLRKDPLSKKRGISDVDGTSEVGEGNEEDHQMEDVNAPAPAPLPIEVQIERQESKAKLWAESAERLRNRTRRRRLKGWRGLPADAGLPPRFPSELTLVEGRELLMLDKQMYLDTRHAFEQICQEDGIERKTGCGEGQWPWAKEQLIEGSPHLQSIFNSPAAVHYHPNREPMALDLICMDVTKMMRNKGSHVPLADCKNTLNLTPDDSREARSIFQSILRADHFTAKSEVSKEHWDGLKERWVQHCPPLQRAFSDIQNNEEQARKIKALEKLARDAQKRNRDDQKKVGTTTSKAKAPATPRKAKAAKPVTEQSPTTASQRPDAVATTNQDASHSGIAELASQALAQEHLPPLPPTTSEDRMQIDPDLLVSNLLSLQSGDTTTTTIQPSNPSISIYMRPSPTTLSRFPSLSKVWLEVMTAPYTVATLRKKMLDKIFPDWSSQSVMGRTRNRNVMIQGIADGGASQWDIDEDDEVEAYLKHVGVGKKTFVLDVREGGLMSGNELQACVQLFL</sequence>
<keyword evidence="6" id="KW-1185">Reference proteome</keyword>
<dbReference type="InterPro" id="IPR057940">
    <property type="entry name" value="Tri-helical_dom"/>
</dbReference>
<name>A0AA43TXW4_9LECA</name>
<feature type="region of interest" description="Disordered" evidence="1">
    <location>
        <begin position="385"/>
        <end position="443"/>
    </location>
</feature>
<feature type="compositionally biased region" description="Basic and acidic residues" evidence="1">
    <location>
        <begin position="385"/>
        <end position="397"/>
    </location>
</feature>
<dbReference type="PANTHER" id="PTHR38788:SF5">
    <property type="entry name" value="CLR5 DOMAIN-CONTAINING PROTEIN"/>
    <property type="match status" value="1"/>
</dbReference>
<dbReference type="EMBL" id="JAPUFD010000011">
    <property type="protein sequence ID" value="MDI1490410.1"/>
    <property type="molecule type" value="Genomic_DNA"/>
</dbReference>
<dbReference type="Pfam" id="PF14420">
    <property type="entry name" value="Clr5"/>
    <property type="match status" value="1"/>
</dbReference>
<feature type="domain" description="DUF7767" evidence="4">
    <location>
        <begin position="501"/>
        <end position="602"/>
    </location>
</feature>
<feature type="domain" description="Tri-helical" evidence="3">
    <location>
        <begin position="308"/>
        <end position="394"/>
    </location>
</feature>
<evidence type="ECO:0000259" key="3">
    <source>
        <dbReference type="Pfam" id="PF24465"/>
    </source>
</evidence>
<dbReference type="InterPro" id="IPR025676">
    <property type="entry name" value="Clr5_dom"/>
</dbReference>
<organism evidence="5 6">
    <name type="scientific">Ramalina farinacea</name>
    <dbReference type="NCBI Taxonomy" id="258253"/>
    <lineage>
        <taxon>Eukaryota</taxon>
        <taxon>Fungi</taxon>
        <taxon>Dikarya</taxon>
        <taxon>Ascomycota</taxon>
        <taxon>Pezizomycotina</taxon>
        <taxon>Lecanoromycetes</taxon>
        <taxon>OSLEUM clade</taxon>
        <taxon>Lecanoromycetidae</taxon>
        <taxon>Lecanorales</taxon>
        <taxon>Lecanorineae</taxon>
        <taxon>Ramalinaceae</taxon>
        <taxon>Ramalina</taxon>
    </lineage>
</organism>
<proteinExistence type="predicted"/>
<accession>A0AA43TXW4</accession>
<dbReference type="Pfam" id="PF24962">
    <property type="entry name" value="DUF7767"/>
    <property type="match status" value="1"/>
</dbReference>
<feature type="compositionally biased region" description="Low complexity" evidence="1">
    <location>
        <begin position="400"/>
        <end position="421"/>
    </location>
</feature>
<evidence type="ECO:0000313" key="5">
    <source>
        <dbReference type="EMBL" id="MDI1490410.1"/>
    </source>
</evidence>
<evidence type="ECO:0000259" key="2">
    <source>
        <dbReference type="Pfam" id="PF14420"/>
    </source>
</evidence>
<evidence type="ECO:0000259" key="4">
    <source>
        <dbReference type="Pfam" id="PF24962"/>
    </source>
</evidence>
<dbReference type="PANTHER" id="PTHR38788">
    <property type="entry name" value="CLR5 DOMAIN-CONTAINING PROTEIN"/>
    <property type="match status" value="1"/>
</dbReference>
<feature type="compositionally biased region" description="Polar residues" evidence="1">
    <location>
        <begin position="422"/>
        <end position="443"/>
    </location>
</feature>
<evidence type="ECO:0000313" key="6">
    <source>
        <dbReference type="Proteomes" id="UP001161017"/>
    </source>
</evidence>
<dbReference type="Proteomes" id="UP001161017">
    <property type="component" value="Unassembled WGS sequence"/>
</dbReference>
<reference evidence="5" key="1">
    <citation type="journal article" date="2023" name="Genome Biol. Evol.">
        <title>First Whole Genome Sequence and Flow Cytometry Genome Size Data for the Lichen-Forming Fungus Ramalina farinacea (Ascomycota).</title>
        <authorList>
            <person name="Llewellyn T."/>
            <person name="Mian S."/>
            <person name="Hill R."/>
            <person name="Leitch I.J."/>
            <person name="Gaya E."/>
        </authorList>
    </citation>
    <scope>NUCLEOTIDE SEQUENCE</scope>
    <source>
        <strain evidence="5">LIQ254RAFAR</strain>
    </source>
</reference>
<dbReference type="InterPro" id="IPR056669">
    <property type="entry name" value="DUF7767"/>
</dbReference>
<feature type="domain" description="Clr5" evidence="2">
    <location>
        <begin position="14"/>
        <end position="58"/>
    </location>
</feature>
<protein>
    <recommendedName>
        <fullName evidence="7">Clr5 domain-containing protein</fullName>
    </recommendedName>
</protein>
<comment type="caution">
    <text evidence="5">The sequence shown here is derived from an EMBL/GenBank/DDBJ whole genome shotgun (WGS) entry which is preliminary data.</text>
</comment>
<dbReference type="Pfam" id="PF24465">
    <property type="entry name" value="Tri-helical"/>
    <property type="match status" value="2"/>
</dbReference>
<evidence type="ECO:0000256" key="1">
    <source>
        <dbReference type="SAM" id="MobiDB-lite"/>
    </source>
</evidence>
<dbReference type="AlphaFoldDB" id="A0AA43TXW4"/>
<feature type="domain" description="Tri-helical" evidence="3">
    <location>
        <begin position="213"/>
        <end position="298"/>
    </location>
</feature>